<evidence type="ECO:0000256" key="1">
    <source>
        <dbReference type="ARBA" id="ARBA00004651"/>
    </source>
</evidence>
<dbReference type="PANTHER" id="PTHR43744:SF12">
    <property type="entry name" value="ABC TRANSPORTER PERMEASE PROTEIN MG189-RELATED"/>
    <property type="match status" value="1"/>
</dbReference>
<dbReference type="SUPFAM" id="SSF161098">
    <property type="entry name" value="MetI-like"/>
    <property type="match status" value="1"/>
</dbReference>
<dbReference type="EMBL" id="ADAD01000041">
    <property type="protein sequence ID" value="EEY35757.1"/>
    <property type="molecule type" value="Genomic_DNA"/>
</dbReference>
<evidence type="ECO:0000256" key="4">
    <source>
        <dbReference type="ARBA" id="ARBA00022692"/>
    </source>
</evidence>
<protein>
    <submittedName>
        <fullName evidence="8">Uncharacterized protein</fullName>
    </submittedName>
</protein>
<evidence type="ECO:0000256" key="6">
    <source>
        <dbReference type="ARBA" id="ARBA00023136"/>
    </source>
</evidence>
<evidence type="ECO:0000313" key="9">
    <source>
        <dbReference type="Proteomes" id="UP000004226"/>
    </source>
</evidence>
<evidence type="ECO:0000313" key="8">
    <source>
        <dbReference type="EMBL" id="EEY35757.1"/>
    </source>
</evidence>
<evidence type="ECO:0000256" key="2">
    <source>
        <dbReference type="ARBA" id="ARBA00022448"/>
    </source>
</evidence>
<comment type="caution">
    <text evidence="8">The sequence shown here is derived from an EMBL/GenBank/DDBJ whole genome shotgun (WGS) entry which is preliminary data.</text>
</comment>
<dbReference type="AlphaFoldDB" id="D0GJG7"/>
<reference evidence="8 9" key="1">
    <citation type="submission" date="2009-10" db="EMBL/GenBank/DDBJ databases">
        <authorList>
            <person name="Harkins D.M."/>
            <person name="Madupu R."/>
            <person name="Durkin A.S."/>
            <person name="Torralba M."/>
            <person name="Methe B."/>
            <person name="Sutton G.G."/>
            <person name="Strausberg R.L."/>
            <person name="Nelson K.E."/>
        </authorList>
    </citation>
    <scope>NUCLEOTIDE SEQUENCE [LARGE SCALE GENOMIC DNA]</scope>
    <source>
        <strain evidence="8 9">F0264</strain>
    </source>
</reference>
<gene>
    <name evidence="8" type="ORF">HMPREF0554_0799</name>
</gene>
<evidence type="ECO:0000256" key="7">
    <source>
        <dbReference type="SAM" id="Phobius"/>
    </source>
</evidence>
<comment type="subcellular location">
    <subcellularLocation>
        <location evidence="1">Cell membrane</location>
        <topology evidence="1">Multi-pass membrane protein</topology>
    </subcellularLocation>
</comment>
<name>D0GJG7_9FUSO</name>
<dbReference type="Proteomes" id="UP000004226">
    <property type="component" value="Unassembled WGS sequence"/>
</dbReference>
<dbReference type="InterPro" id="IPR035906">
    <property type="entry name" value="MetI-like_sf"/>
</dbReference>
<dbReference type="GO" id="GO:0005886">
    <property type="term" value="C:plasma membrane"/>
    <property type="evidence" value="ECO:0007669"/>
    <property type="project" value="UniProtKB-SubCell"/>
</dbReference>
<keyword evidence="9" id="KW-1185">Reference proteome</keyword>
<accession>D0GJG7</accession>
<keyword evidence="6 7" id="KW-0472">Membrane</keyword>
<dbReference type="RefSeq" id="WP_006806620.1">
    <property type="nucleotide sequence ID" value="NZ_ADAD01000041.1"/>
</dbReference>
<keyword evidence="5 7" id="KW-1133">Transmembrane helix</keyword>
<sequence length="78" mass="9120">MKKYGYKDKNKIIVHILLIIGALFMIGPFIWTVLTSFKTLPESISVPPTILPKSYKFDNYKKAVQMLPFLIFTLIQWQ</sequence>
<evidence type="ECO:0000256" key="3">
    <source>
        <dbReference type="ARBA" id="ARBA00022475"/>
    </source>
</evidence>
<dbReference type="PANTHER" id="PTHR43744">
    <property type="entry name" value="ABC TRANSPORTER PERMEASE PROTEIN MG189-RELATED-RELATED"/>
    <property type="match status" value="1"/>
</dbReference>
<keyword evidence="4 7" id="KW-0812">Transmembrane</keyword>
<proteinExistence type="predicted"/>
<keyword evidence="3" id="KW-1003">Cell membrane</keyword>
<feature type="transmembrane region" description="Helical" evidence="7">
    <location>
        <begin position="12"/>
        <end position="34"/>
    </location>
</feature>
<keyword evidence="2" id="KW-0813">Transport</keyword>
<dbReference type="Gene3D" id="1.10.3720.10">
    <property type="entry name" value="MetI-like"/>
    <property type="match status" value="1"/>
</dbReference>
<organism evidence="8 9">
    <name type="scientific">Pseudoleptotrichia goodfellowii F0264</name>
    <dbReference type="NCBI Taxonomy" id="596323"/>
    <lineage>
        <taxon>Bacteria</taxon>
        <taxon>Fusobacteriati</taxon>
        <taxon>Fusobacteriota</taxon>
        <taxon>Fusobacteriia</taxon>
        <taxon>Fusobacteriales</taxon>
        <taxon>Leptotrichiaceae</taxon>
        <taxon>Pseudoleptotrichia</taxon>
    </lineage>
</organism>
<dbReference type="eggNOG" id="COG0395">
    <property type="taxonomic scope" value="Bacteria"/>
</dbReference>
<evidence type="ECO:0000256" key="5">
    <source>
        <dbReference type="ARBA" id="ARBA00022989"/>
    </source>
</evidence>